<proteinExistence type="predicted"/>
<accession>A0ABQ3XCN2</accession>
<reference evidence="2 3" key="1">
    <citation type="submission" date="2021-01" db="EMBL/GenBank/DDBJ databases">
        <title>Whole genome shotgun sequence of Actinoplanes couchii NBRC 106145.</title>
        <authorList>
            <person name="Komaki H."/>
            <person name="Tamura T."/>
        </authorList>
    </citation>
    <scope>NUCLEOTIDE SEQUENCE [LARGE SCALE GENOMIC DNA]</scope>
    <source>
        <strain evidence="2 3">NBRC 106145</strain>
    </source>
</reference>
<organism evidence="2 3">
    <name type="scientific">Actinoplanes couchii</name>
    <dbReference type="NCBI Taxonomy" id="403638"/>
    <lineage>
        <taxon>Bacteria</taxon>
        <taxon>Bacillati</taxon>
        <taxon>Actinomycetota</taxon>
        <taxon>Actinomycetes</taxon>
        <taxon>Micromonosporales</taxon>
        <taxon>Micromonosporaceae</taxon>
        <taxon>Actinoplanes</taxon>
    </lineage>
</organism>
<evidence type="ECO:0000313" key="2">
    <source>
        <dbReference type="EMBL" id="GID56236.1"/>
    </source>
</evidence>
<evidence type="ECO:0000313" key="3">
    <source>
        <dbReference type="Proteomes" id="UP000612282"/>
    </source>
</evidence>
<evidence type="ECO:0000259" key="1">
    <source>
        <dbReference type="Pfam" id="PF04149"/>
    </source>
</evidence>
<gene>
    <name evidence="2" type="ORF">Aco03nite_046400</name>
</gene>
<feature type="domain" description="DUF397" evidence="1">
    <location>
        <begin position="17"/>
        <end position="64"/>
    </location>
</feature>
<dbReference type="EMBL" id="BOMG01000056">
    <property type="protein sequence ID" value="GID56236.1"/>
    <property type="molecule type" value="Genomic_DNA"/>
</dbReference>
<dbReference type="Pfam" id="PF04149">
    <property type="entry name" value="DUF397"/>
    <property type="match status" value="1"/>
</dbReference>
<dbReference type="InterPro" id="IPR007278">
    <property type="entry name" value="DUF397"/>
</dbReference>
<comment type="caution">
    <text evidence="2">The sequence shown here is derived from an EMBL/GenBank/DDBJ whole genome shotgun (WGS) entry which is preliminary data.</text>
</comment>
<dbReference type="RefSeq" id="WP_203797735.1">
    <property type="nucleotide sequence ID" value="NZ_BAAAQE010000027.1"/>
</dbReference>
<protein>
    <recommendedName>
        <fullName evidence="1">DUF397 domain-containing protein</fullName>
    </recommendedName>
</protein>
<dbReference type="Proteomes" id="UP000612282">
    <property type="component" value="Unassembled WGS sequence"/>
</dbReference>
<name>A0ABQ3XCN2_9ACTN</name>
<sequence length="71" mass="7634">MAEKSYADTFDPATAQWLRADGSGMEHVEICRLADGGAAMRNSSDPGTVLFFTRAEWEAFTGGVGDGEFDL</sequence>
<keyword evidence="3" id="KW-1185">Reference proteome</keyword>